<proteinExistence type="predicted"/>
<name>A0A133MV11_CLOPF</name>
<dbReference type="RefSeq" id="WP_060796483.1">
    <property type="nucleotide sequence ID" value="NZ_KQ956288.1"/>
</dbReference>
<dbReference type="PATRIC" id="fig|1502.174.peg.2596"/>
<evidence type="ECO:0000313" key="2">
    <source>
        <dbReference type="Proteomes" id="UP000070646"/>
    </source>
</evidence>
<reference evidence="1 2" key="1">
    <citation type="submission" date="2016-01" db="EMBL/GenBank/DDBJ databases">
        <authorList>
            <person name="Oliw E.H."/>
        </authorList>
    </citation>
    <scope>NUCLEOTIDE SEQUENCE [LARGE SCALE GENOMIC DNA]</scope>
    <source>
        <strain evidence="1 2">MJR7757A</strain>
    </source>
</reference>
<dbReference type="Proteomes" id="UP000070646">
    <property type="component" value="Unassembled WGS sequence"/>
</dbReference>
<organism evidence="1 2">
    <name type="scientific">Clostridium perfringens</name>
    <dbReference type="NCBI Taxonomy" id="1502"/>
    <lineage>
        <taxon>Bacteria</taxon>
        <taxon>Bacillati</taxon>
        <taxon>Bacillota</taxon>
        <taxon>Clostridia</taxon>
        <taxon>Eubacteriales</taxon>
        <taxon>Clostridiaceae</taxon>
        <taxon>Clostridium</taxon>
    </lineage>
</organism>
<evidence type="ECO:0000313" key="1">
    <source>
        <dbReference type="EMBL" id="KXA07879.1"/>
    </source>
</evidence>
<dbReference type="EMBL" id="LRPU01000153">
    <property type="protein sequence ID" value="KXA07879.1"/>
    <property type="molecule type" value="Genomic_DNA"/>
</dbReference>
<accession>A0A133MV11</accession>
<dbReference type="AlphaFoldDB" id="A0A133MV11"/>
<protein>
    <submittedName>
        <fullName evidence="1">Uncharacterized protein</fullName>
    </submittedName>
</protein>
<gene>
    <name evidence="1" type="ORF">HMPREF3222_02577</name>
</gene>
<sequence length="89" mass="10724">MEVLFNLKEFIENEKLEYIKNVRIIAYENKGIFFEIEASEKFKKLTEDEKIELIICMRNAILINERLNSLFKDIPFVVKEGERIGRYDF</sequence>
<comment type="caution">
    <text evidence="1">The sequence shown here is derived from an EMBL/GenBank/DDBJ whole genome shotgun (WGS) entry which is preliminary data.</text>
</comment>